<feature type="transmembrane region" description="Helical" evidence="6">
    <location>
        <begin position="268"/>
        <end position="291"/>
    </location>
</feature>
<comment type="caution">
    <text evidence="8">The sequence shown here is derived from an EMBL/GenBank/DDBJ whole genome shotgun (WGS) entry which is preliminary data.</text>
</comment>
<feature type="transmembrane region" description="Helical" evidence="6">
    <location>
        <begin position="7"/>
        <end position="29"/>
    </location>
</feature>
<feature type="transmembrane region" description="Helical" evidence="6">
    <location>
        <begin position="297"/>
        <end position="316"/>
    </location>
</feature>
<comment type="subcellular location">
    <subcellularLocation>
        <location evidence="1">Cell membrane</location>
        <topology evidence="1">Multi-pass membrane protein</topology>
    </subcellularLocation>
</comment>
<keyword evidence="2" id="KW-1003">Cell membrane</keyword>
<dbReference type="GO" id="GO:0005886">
    <property type="term" value="C:plasma membrane"/>
    <property type="evidence" value="ECO:0007669"/>
    <property type="project" value="UniProtKB-SubCell"/>
</dbReference>
<feature type="domain" description="Major facilitator superfamily (MFS) profile" evidence="7">
    <location>
        <begin position="4"/>
        <end position="386"/>
    </location>
</feature>
<feature type="transmembrane region" description="Helical" evidence="6">
    <location>
        <begin position="102"/>
        <end position="120"/>
    </location>
</feature>
<evidence type="ECO:0000256" key="1">
    <source>
        <dbReference type="ARBA" id="ARBA00004651"/>
    </source>
</evidence>
<dbReference type="AlphaFoldDB" id="A0A6L7G9I5"/>
<dbReference type="Proteomes" id="UP000477911">
    <property type="component" value="Unassembled WGS sequence"/>
</dbReference>
<evidence type="ECO:0000259" key="7">
    <source>
        <dbReference type="PROSITE" id="PS50850"/>
    </source>
</evidence>
<evidence type="ECO:0000256" key="6">
    <source>
        <dbReference type="SAM" id="Phobius"/>
    </source>
</evidence>
<dbReference type="InterPro" id="IPR001958">
    <property type="entry name" value="Tet-R_TetA/multi-R_MdtG-like"/>
</dbReference>
<feature type="transmembrane region" description="Helical" evidence="6">
    <location>
        <begin position="364"/>
        <end position="382"/>
    </location>
</feature>
<protein>
    <submittedName>
        <fullName evidence="8">MFS transporter</fullName>
    </submittedName>
</protein>
<dbReference type="InterPro" id="IPR020846">
    <property type="entry name" value="MFS_dom"/>
</dbReference>
<dbReference type="InterPro" id="IPR011701">
    <property type="entry name" value="MFS"/>
</dbReference>
<gene>
    <name evidence="8" type="ORF">GR170_22600</name>
</gene>
<dbReference type="PANTHER" id="PTHR43124">
    <property type="entry name" value="PURINE EFFLUX PUMP PBUE"/>
    <property type="match status" value="1"/>
</dbReference>
<dbReference type="PROSITE" id="PS50850">
    <property type="entry name" value="MFS"/>
    <property type="match status" value="1"/>
</dbReference>
<dbReference type="RefSeq" id="WP_160896753.1">
    <property type="nucleotide sequence ID" value="NZ_WUMU01000033.1"/>
</dbReference>
<dbReference type="InterPro" id="IPR050189">
    <property type="entry name" value="MFS_Efflux_Transporters"/>
</dbReference>
<feature type="transmembrane region" description="Helical" evidence="6">
    <location>
        <begin position="337"/>
        <end position="358"/>
    </location>
</feature>
<dbReference type="GO" id="GO:0022857">
    <property type="term" value="F:transmembrane transporter activity"/>
    <property type="evidence" value="ECO:0007669"/>
    <property type="project" value="InterPro"/>
</dbReference>
<keyword evidence="5 6" id="KW-0472">Membrane</keyword>
<feature type="transmembrane region" description="Helical" evidence="6">
    <location>
        <begin position="132"/>
        <end position="154"/>
    </location>
</feature>
<evidence type="ECO:0000256" key="3">
    <source>
        <dbReference type="ARBA" id="ARBA00022692"/>
    </source>
</evidence>
<keyword evidence="4 6" id="KW-1133">Transmembrane helix</keyword>
<keyword evidence="9" id="KW-1185">Reference proteome</keyword>
<evidence type="ECO:0000256" key="2">
    <source>
        <dbReference type="ARBA" id="ARBA00022475"/>
    </source>
</evidence>
<dbReference type="EMBL" id="WUMU01000033">
    <property type="protein sequence ID" value="MXN20629.1"/>
    <property type="molecule type" value="Genomic_DNA"/>
</dbReference>
<name>A0A6L7G9I5_9RHOB</name>
<feature type="transmembrane region" description="Helical" evidence="6">
    <location>
        <begin position="202"/>
        <end position="224"/>
    </location>
</feature>
<dbReference type="Gene3D" id="1.20.1250.20">
    <property type="entry name" value="MFS general substrate transporter like domains"/>
    <property type="match status" value="1"/>
</dbReference>
<dbReference type="SUPFAM" id="SSF103473">
    <property type="entry name" value="MFS general substrate transporter"/>
    <property type="match status" value="1"/>
</dbReference>
<dbReference type="InterPro" id="IPR036259">
    <property type="entry name" value="MFS_trans_sf"/>
</dbReference>
<evidence type="ECO:0000256" key="4">
    <source>
        <dbReference type="ARBA" id="ARBA00022989"/>
    </source>
</evidence>
<dbReference type="CDD" id="cd17324">
    <property type="entry name" value="MFS_NepI_like"/>
    <property type="match status" value="1"/>
</dbReference>
<feature type="transmembrane region" description="Helical" evidence="6">
    <location>
        <begin position="70"/>
        <end position="96"/>
    </location>
</feature>
<feature type="transmembrane region" description="Helical" evidence="6">
    <location>
        <begin position="160"/>
        <end position="178"/>
    </location>
</feature>
<evidence type="ECO:0000313" key="9">
    <source>
        <dbReference type="Proteomes" id="UP000477911"/>
    </source>
</evidence>
<evidence type="ECO:0000313" key="8">
    <source>
        <dbReference type="EMBL" id="MXN20629.1"/>
    </source>
</evidence>
<dbReference type="Pfam" id="PF07690">
    <property type="entry name" value="MFS_1"/>
    <property type="match status" value="1"/>
</dbReference>
<evidence type="ECO:0000256" key="5">
    <source>
        <dbReference type="ARBA" id="ARBA00023136"/>
    </source>
</evidence>
<feature type="transmembrane region" description="Helical" evidence="6">
    <location>
        <begin position="35"/>
        <end position="58"/>
    </location>
</feature>
<sequence length="402" mass="40651">MPIGIRALTSAALAIGMAEFVIVGILPQIAQDMQLSLATAGLTVSIYALAVAVAAPLLTALTGRIGRKRLILGLMALFIVANTLSALAPGFATLLLGRILSGAVQGVFYSVATVVAAGLVPKARAGQAIATMFTGITLALISGVPLGTFVANAFGWRATFLAVTGIGGLSMLALALLLPREIEKPAALPFAEQMAVVLKPRLALLFAITLVGYGGSFVAFTYLSPILARFTGLSPNGIGTLLFFYGIAVAIGNLLCARAADRSGAMPVLLAIYAVMALALFLLIPAAGNLWTVTPLVMIWGIVAFGSVSILQLYAVNQAGLIAPRAVNATSSMNISAFNLGIALGAGGGGWVVDHLGLGLTGPVAGVVVLAGLGLAALSGLLDRRHCAALRAGNGGSCPEPG</sequence>
<dbReference type="PRINTS" id="PR01035">
    <property type="entry name" value="TCRTETA"/>
</dbReference>
<dbReference type="PANTHER" id="PTHR43124:SF8">
    <property type="entry name" value="INNER MEMBRANE TRANSPORT PROTEIN YDHP"/>
    <property type="match status" value="1"/>
</dbReference>
<accession>A0A6L7G9I5</accession>
<proteinExistence type="predicted"/>
<organism evidence="8 9">
    <name type="scientific">Pseudooceanicola albus</name>
    <dbReference type="NCBI Taxonomy" id="2692189"/>
    <lineage>
        <taxon>Bacteria</taxon>
        <taxon>Pseudomonadati</taxon>
        <taxon>Pseudomonadota</taxon>
        <taxon>Alphaproteobacteria</taxon>
        <taxon>Rhodobacterales</taxon>
        <taxon>Paracoccaceae</taxon>
        <taxon>Pseudooceanicola</taxon>
    </lineage>
</organism>
<reference evidence="8 9" key="1">
    <citation type="submission" date="2019-12" db="EMBL/GenBank/DDBJ databases">
        <authorList>
            <person name="Li M."/>
        </authorList>
    </citation>
    <scope>NUCLEOTIDE SEQUENCE [LARGE SCALE GENOMIC DNA]</scope>
    <source>
        <strain evidence="8 9">GBMRC 2024</strain>
    </source>
</reference>
<keyword evidence="3 6" id="KW-0812">Transmembrane</keyword>
<feature type="transmembrane region" description="Helical" evidence="6">
    <location>
        <begin position="236"/>
        <end position="256"/>
    </location>
</feature>